<feature type="transmembrane region" description="Helical" evidence="1">
    <location>
        <begin position="42"/>
        <end position="63"/>
    </location>
</feature>
<dbReference type="EMBL" id="NFDE01000063">
    <property type="protein sequence ID" value="OTX84902.1"/>
    <property type="molecule type" value="Genomic_DNA"/>
</dbReference>
<comment type="caution">
    <text evidence="2">The sequence shown here is derived from an EMBL/GenBank/DDBJ whole genome shotgun (WGS) entry which is preliminary data.</text>
</comment>
<feature type="transmembrane region" description="Helical" evidence="1">
    <location>
        <begin position="20"/>
        <end position="36"/>
    </location>
</feature>
<evidence type="ECO:0000313" key="3">
    <source>
        <dbReference type="Proteomes" id="UP000194945"/>
    </source>
</evidence>
<name>A0A242Z1D2_9BACI</name>
<protein>
    <submittedName>
        <fullName evidence="2">Uncharacterized protein</fullName>
    </submittedName>
</protein>
<proteinExistence type="predicted"/>
<keyword evidence="1" id="KW-0812">Transmembrane</keyword>
<organism evidence="2 3">
    <name type="scientific">Bacillus wiedmannii</name>
    <dbReference type="NCBI Taxonomy" id="1890302"/>
    <lineage>
        <taxon>Bacteria</taxon>
        <taxon>Bacillati</taxon>
        <taxon>Bacillota</taxon>
        <taxon>Bacilli</taxon>
        <taxon>Bacillales</taxon>
        <taxon>Bacillaceae</taxon>
        <taxon>Bacillus</taxon>
        <taxon>Bacillus cereus group</taxon>
    </lineage>
</organism>
<keyword evidence="1" id="KW-1133">Transmembrane helix</keyword>
<dbReference type="Proteomes" id="UP000194945">
    <property type="component" value="Unassembled WGS sequence"/>
</dbReference>
<accession>A0A242Z1D2</accession>
<evidence type="ECO:0000313" key="2">
    <source>
        <dbReference type="EMBL" id="OTX84902.1"/>
    </source>
</evidence>
<sequence>MYFNTKGRFEMLMKAIFPRLLMLLFIGVVIYDIYLYPEQKLFYGVLAFFSFFFFGDIILTLFYNRLGDEKSEGEF</sequence>
<keyword evidence="1" id="KW-0472">Membrane</keyword>
<dbReference type="AlphaFoldDB" id="A0A242Z1D2"/>
<evidence type="ECO:0000256" key="1">
    <source>
        <dbReference type="SAM" id="Phobius"/>
    </source>
</evidence>
<gene>
    <name evidence="2" type="ORF">BK730_24315</name>
</gene>
<reference evidence="2 3" key="1">
    <citation type="submission" date="2016-10" db="EMBL/GenBank/DDBJ databases">
        <title>Comparative genomics of Bacillus thuringiensis reveals a path to pathogens against multiple invertebrate hosts.</title>
        <authorList>
            <person name="Zheng J."/>
            <person name="Gao Q."/>
            <person name="Liu H."/>
            <person name="Peng D."/>
            <person name="Ruan L."/>
            <person name="Sun M."/>
        </authorList>
    </citation>
    <scope>NUCLEOTIDE SEQUENCE [LARGE SCALE GENOMIC DNA]</scope>
    <source>
        <strain evidence="2">BGSC 4BK1</strain>
    </source>
</reference>